<proteinExistence type="predicted"/>
<protein>
    <recommendedName>
        <fullName evidence="4">YwhD family protein</fullName>
    </recommendedName>
</protein>
<evidence type="ECO:0008006" key="4">
    <source>
        <dbReference type="Google" id="ProtNLM"/>
    </source>
</evidence>
<evidence type="ECO:0000256" key="1">
    <source>
        <dbReference type="SAM" id="MobiDB-lite"/>
    </source>
</evidence>
<keyword evidence="3" id="KW-1185">Reference proteome</keyword>
<sequence>MKSFDQMNNNNENNGEKKSNQFTIMKDDSTDGHGGYGVGTISLENMSPLIVDPNEDKVWVDMAAMHARSAVEKRIRFSTNKEDVPNGKPYWIVWVTVERGDGGPHYYGAAASELLVDREARRGYKILAEHVNHMDKSLKGRYVLEHMDDHSKKLLRDFLMDFNEEYWANSRLVLKGILA</sequence>
<gene>
    <name evidence="2" type="ORF">CEY16_10600</name>
</gene>
<reference evidence="2 3" key="1">
    <citation type="submission" date="2017-06" db="EMBL/GenBank/DDBJ databases">
        <title>the draft geome sequence of Illustriluteabacillus marina B3227.</title>
        <authorList>
            <person name="He R.-H."/>
            <person name="Du Z.-J."/>
        </authorList>
    </citation>
    <scope>NUCLEOTIDE SEQUENCE [LARGE SCALE GENOMIC DNA]</scope>
    <source>
        <strain evidence="2 3">B3227</strain>
    </source>
</reference>
<comment type="caution">
    <text evidence="2">The sequence shown here is derived from an EMBL/GenBank/DDBJ whole genome shotgun (WGS) entry which is preliminary data.</text>
</comment>
<dbReference type="AlphaFoldDB" id="A0A2I0QS61"/>
<dbReference type="OrthoDB" id="2374547at2"/>
<evidence type="ECO:0000313" key="3">
    <source>
        <dbReference type="Proteomes" id="UP000243524"/>
    </source>
</evidence>
<feature type="compositionally biased region" description="Basic and acidic residues" evidence="1">
    <location>
        <begin position="14"/>
        <end position="29"/>
    </location>
</feature>
<organism evidence="2 3">
    <name type="scientific">Halalkalibacillus sediminis</name>
    <dbReference type="NCBI Taxonomy" id="2018042"/>
    <lineage>
        <taxon>Bacteria</taxon>
        <taxon>Bacillati</taxon>
        <taxon>Bacillota</taxon>
        <taxon>Bacilli</taxon>
        <taxon>Bacillales</taxon>
        <taxon>Bacillaceae</taxon>
        <taxon>Halalkalibacillus</taxon>
    </lineage>
</organism>
<dbReference type="RefSeq" id="WP_101331995.1">
    <property type="nucleotide sequence ID" value="NZ_PJNH01000003.1"/>
</dbReference>
<name>A0A2I0QS61_9BACI</name>
<accession>A0A2I0QS61</accession>
<dbReference type="Pfam" id="PF08741">
    <property type="entry name" value="YwhD"/>
    <property type="match status" value="1"/>
</dbReference>
<evidence type="ECO:0000313" key="2">
    <source>
        <dbReference type="EMBL" id="PKR77182.1"/>
    </source>
</evidence>
<feature type="region of interest" description="Disordered" evidence="1">
    <location>
        <begin position="1"/>
        <end position="29"/>
    </location>
</feature>
<dbReference type="Proteomes" id="UP000243524">
    <property type="component" value="Unassembled WGS sequence"/>
</dbReference>
<dbReference type="InterPro" id="IPR014852">
    <property type="entry name" value="YwhD"/>
</dbReference>
<dbReference type="EMBL" id="PJNH01000003">
    <property type="protein sequence ID" value="PKR77182.1"/>
    <property type="molecule type" value="Genomic_DNA"/>
</dbReference>